<keyword evidence="1" id="KW-1133">Transmembrane helix</keyword>
<keyword evidence="3" id="KW-1185">Reference proteome</keyword>
<comment type="caution">
    <text evidence="2">The sequence shown here is derived from an EMBL/GenBank/DDBJ whole genome shotgun (WGS) entry which is preliminary data.</text>
</comment>
<accession>A0A841BKV1</accession>
<dbReference type="EMBL" id="JACHMN010000001">
    <property type="protein sequence ID" value="MBB5867623.1"/>
    <property type="molecule type" value="Genomic_DNA"/>
</dbReference>
<keyword evidence="1" id="KW-0812">Transmembrane</keyword>
<keyword evidence="1" id="KW-0472">Membrane</keyword>
<feature type="transmembrane region" description="Helical" evidence="1">
    <location>
        <begin position="26"/>
        <end position="45"/>
    </location>
</feature>
<name>A0A841BKV1_9ACTN</name>
<feature type="transmembrane region" description="Helical" evidence="1">
    <location>
        <begin position="57"/>
        <end position="79"/>
    </location>
</feature>
<gene>
    <name evidence="2" type="ORF">F4553_001002</name>
</gene>
<sequence>MTEDRAELAATFFLPVPHRPGVGRDLALLACSVAAVAGGTALFSARDGYLAGVSSLLLVAGAVGFCFTLMHTIGWVLRYRVAVRRSRRRPTGVQMDHWLAAGVEQSVERAARRLGAASTAARCLTVVGVPDLTTGRNDVADGHFSVYEILVVHLIDDRCVLYSETLEMRTGQAKAGTATERPLAQIEAVGTVVRPLRQQLRAPSSLGAAMEPVDWLRGGEVTGVRVMQFLSGGRPVTELVVGVALGRATAPVDVGPEPVDVFVHRLSEAIYQSGRSGIRLAPAASSLTPST</sequence>
<reference evidence="2 3" key="1">
    <citation type="submission" date="2020-08" db="EMBL/GenBank/DDBJ databases">
        <title>Sequencing the genomes of 1000 actinobacteria strains.</title>
        <authorList>
            <person name="Klenk H.-P."/>
        </authorList>
    </citation>
    <scope>NUCLEOTIDE SEQUENCE [LARGE SCALE GENOMIC DNA]</scope>
    <source>
        <strain evidence="2 3">DSM 45362</strain>
    </source>
</reference>
<evidence type="ECO:0000256" key="1">
    <source>
        <dbReference type="SAM" id="Phobius"/>
    </source>
</evidence>
<evidence type="ECO:0000313" key="3">
    <source>
        <dbReference type="Proteomes" id="UP000587527"/>
    </source>
</evidence>
<protein>
    <submittedName>
        <fullName evidence="2">Uncharacterized protein</fullName>
    </submittedName>
</protein>
<dbReference type="AlphaFoldDB" id="A0A841BKV1"/>
<organism evidence="2 3">
    <name type="scientific">Allocatelliglobosispora scoriae</name>
    <dbReference type="NCBI Taxonomy" id="643052"/>
    <lineage>
        <taxon>Bacteria</taxon>
        <taxon>Bacillati</taxon>
        <taxon>Actinomycetota</taxon>
        <taxon>Actinomycetes</taxon>
        <taxon>Micromonosporales</taxon>
        <taxon>Micromonosporaceae</taxon>
        <taxon>Allocatelliglobosispora</taxon>
    </lineage>
</organism>
<evidence type="ECO:0000313" key="2">
    <source>
        <dbReference type="EMBL" id="MBB5867623.1"/>
    </source>
</evidence>
<proteinExistence type="predicted"/>
<dbReference type="Proteomes" id="UP000587527">
    <property type="component" value="Unassembled WGS sequence"/>
</dbReference>
<dbReference type="RefSeq" id="WP_184832577.1">
    <property type="nucleotide sequence ID" value="NZ_JACHMN010000001.1"/>
</dbReference>